<dbReference type="Pfam" id="PF12900">
    <property type="entry name" value="Pyridox_ox_2"/>
    <property type="match status" value="1"/>
</dbReference>
<dbReference type="SUPFAM" id="SSF50475">
    <property type="entry name" value="FMN-binding split barrel"/>
    <property type="match status" value="1"/>
</dbReference>
<evidence type="ECO:0000313" key="2">
    <source>
        <dbReference type="Proteomes" id="UP001524502"/>
    </source>
</evidence>
<dbReference type="RefSeq" id="WP_256130954.1">
    <property type="nucleotide sequence ID" value="NZ_JANFXK010000002.1"/>
</dbReference>
<dbReference type="PANTHER" id="PTHR34071">
    <property type="entry name" value="5-NITROIMIDAZOLE ANTIBIOTICS RESISTANCE PROTEIN, NIMA-FAMILY-RELATED PROTEIN-RELATED"/>
    <property type="match status" value="1"/>
</dbReference>
<keyword evidence="2" id="KW-1185">Reference proteome</keyword>
<dbReference type="InterPro" id="IPR024747">
    <property type="entry name" value="Pyridox_Oxase-rel"/>
</dbReference>
<dbReference type="Gene3D" id="2.30.110.10">
    <property type="entry name" value="Electron Transport, Fmn-binding Protein, Chain A"/>
    <property type="match status" value="1"/>
</dbReference>
<sequence>MSREMYKKERQIPDETVKKMLENYGSEGTLAVNGDDGYPYCVPMNFVYVNDAIYMHSAKYGYKIDALQADQKACFSVIVRSEVVPELFTTRYESIVATGDIEFIEDDSERQLVMEAFIDRFSPDFREGGMKFIKGAMGKTAVLKLNIKEMKGKAFRSDKW</sequence>
<organism evidence="1 2">
    <name type="scientific">Anaerovorax odorimutans</name>
    <dbReference type="NCBI Taxonomy" id="109327"/>
    <lineage>
        <taxon>Bacteria</taxon>
        <taxon>Bacillati</taxon>
        <taxon>Bacillota</taxon>
        <taxon>Clostridia</taxon>
        <taxon>Peptostreptococcales</taxon>
        <taxon>Anaerovoracaceae</taxon>
        <taxon>Anaerovorax</taxon>
    </lineage>
</organism>
<evidence type="ECO:0000313" key="1">
    <source>
        <dbReference type="EMBL" id="MCQ4635768.1"/>
    </source>
</evidence>
<dbReference type="Proteomes" id="UP001524502">
    <property type="component" value="Unassembled WGS sequence"/>
</dbReference>
<gene>
    <name evidence="1" type="ORF">NE619_03435</name>
</gene>
<dbReference type="EMBL" id="JANFXK010000002">
    <property type="protein sequence ID" value="MCQ4635768.1"/>
    <property type="molecule type" value="Genomic_DNA"/>
</dbReference>
<reference evidence="1 2" key="1">
    <citation type="submission" date="2022-06" db="EMBL/GenBank/DDBJ databases">
        <title>Isolation of gut microbiota from human fecal samples.</title>
        <authorList>
            <person name="Pamer E.G."/>
            <person name="Barat B."/>
            <person name="Waligurski E."/>
            <person name="Medina S."/>
            <person name="Paddock L."/>
            <person name="Mostad J."/>
        </authorList>
    </citation>
    <scope>NUCLEOTIDE SEQUENCE [LARGE SCALE GENOMIC DNA]</scope>
    <source>
        <strain evidence="1 2">SL.3.17</strain>
    </source>
</reference>
<accession>A0ABT1RKS1</accession>
<comment type="caution">
    <text evidence="1">The sequence shown here is derived from an EMBL/GenBank/DDBJ whole genome shotgun (WGS) entry which is preliminary data.</text>
</comment>
<dbReference type="PANTHER" id="PTHR34071:SF2">
    <property type="entry name" value="FLAVIN-NUCLEOTIDE-BINDING PROTEIN"/>
    <property type="match status" value="1"/>
</dbReference>
<proteinExistence type="predicted"/>
<dbReference type="InterPro" id="IPR012349">
    <property type="entry name" value="Split_barrel_FMN-bd"/>
</dbReference>
<name>A0ABT1RKS1_9FIRM</name>
<protein>
    <submittedName>
        <fullName evidence="1">Pyridoxamine 5'-phosphate oxidase family protein</fullName>
    </submittedName>
</protein>